<dbReference type="InterPro" id="IPR050194">
    <property type="entry name" value="Glycosyltransferase_grp1"/>
</dbReference>
<gene>
    <name evidence="3" type="ORF">A3B21_04100</name>
</gene>
<evidence type="ECO:0000313" key="4">
    <source>
        <dbReference type="Proteomes" id="UP000176897"/>
    </source>
</evidence>
<evidence type="ECO:0000313" key="3">
    <source>
        <dbReference type="EMBL" id="OGL81574.1"/>
    </source>
</evidence>
<evidence type="ECO:0008006" key="5">
    <source>
        <dbReference type="Google" id="ProtNLM"/>
    </source>
</evidence>
<feature type="domain" description="Glycosyltransferase subfamily 4-like N-terminal" evidence="2">
    <location>
        <begin position="18"/>
        <end position="201"/>
    </location>
</feature>
<dbReference type="PANTHER" id="PTHR45947">
    <property type="entry name" value="SULFOQUINOVOSYL TRANSFERASE SQD2"/>
    <property type="match status" value="1"/>
</dbReference>
<name>A0A1F7UV09_9BACT</name>
<dbReference type="InterPro" id="IPR028098">
    <property type="entry name" value="Glyco_trans_4-like_N"/>
</dbReference>
<accession>A0A1F7UV09</accession>
<dbReference type="Proteomes" id="UP000176897">
    <property type="component" value="Unassembled WGS sequence"/>
</dbReference>
<dbReference type="Gene3D" id="3.40.50.2000">
    <property type="entry name" value="Glycogen Phosphorylase B"/>
    <property type="match status" value="2"/>
</dbReference>
<reference evidence="3 4" key="1">
    <citation type="journal article" date="2016" name="Nat. Commun.">
        <title>Thousands of microbial genomes shed light on interconnected biogeochemical processes in an aquifer system.</title>
        <authorList>
            <person name="Anantharaman K."/>
            <person name="Brown C.T."/>
            <person name="Hug L.A."/>
            <person name="Sharon I."/>
            <person name="Castelle C.J."/>
            <person name="Probst A.J."/>
            <person name="Thomas B.C."/>
            <person name="Singh A."/>
            <person name="Wilkins M.J."/>
            <person name="Karaoz U."/>
            <person name="Brodie E.L."/>
            <person name="Williams K.H."/>
            <person name="Hubbard S.S."/>
            <person name="Banfield J.F."/>
        </authorList>
    </citation>
    <scope>NUCLEOTIDE SEQUENCE [LARGE SCALE GENOMIC DNA]</scope>
</reference>
<organism evidence="3 4">
    <name type="scientific">Candidatus Uhrbacteria bacterium RIFCSPLOWO2_01_FULL_47_24</name>
    <dbReference type="NCBI Taxonomy" id="1802401"/>
    <lineage>
        <taxon>Bacteria</taxon>
        <taxon>Candidatus Uhriibacteriota</taxon>
    </lineage>
</organism>
<dbReference type="STRING" id="1802401.A3B21_04100"/>
<dbReference type="Pfam" id="PF13579">
    <property type="entry name" value="Glyco_trans_4_4"/>
    <property type="match status" value="1"/>
</dbReference>
<dbReference type="AlphaFoldDB" id="A0A1F7UV09"/>
<dbReference type="GO" id="GO:0016758">
    <property type="term" value="F:hexosyltransferase activity"/>
    <property type="evidence" value="ECO:0007669"/>
    <property type="project" value="TreeGrafter"/>
</dbReference>
<comment type="caution">
    <text evidence="3">The sequence shown here is derived from an EMBL/GenBank/DDBJ whole genome shotgun (WGS) entry which is preliminary data.</text>
</comment>
<feature type="domain" description="Glycosyl transferase family 1" evidence="1">
    <location>
        <begin position="232"/>
        <end position="393"/>
    </location>
</feature>
<dbReference type="Pfam" id="PF00534">
    <property type="entry name" value="Glycos_transf_1"/>
    <property type="match status" value="1"/>
</dbReference>
<dbReference type="EMBL" id="MGEJ01000004">
    <property type="protein sequence ID" value="OGL81574.1"/>
    <property type="molecule type" value="Genomic_DNA"/>
</dbReference>
<dbReference type="PANTHER" id="PTHR45947:SF3">
    <property type="entry name" value="SULFOQUINOVOSYL TRANSFERASE SQD2"/>
    <property type="match status" value="1"/>
</dbReference>
<sequence length="418" mass="46351">MHILLLTSFYPPEIRSISTMMRELAEGFAARGHAVTVVTARPEDNLADEEKRKSWPIVVQEGAVKVVRVKTLGQRASNYILRGVSELVLPFVYRRAIKKFVKVPIDGVVVYIPHFPLAQVGAWVKRKYGARYLLNVQDIFPQNAIDAGIMKNRALIAFYEYLERRAYRTADALTTHTSGGREFLIEKKGVPATKITTVYNWVDVNAFKFPSPRPSPVGGGGGVGPFRARYGLGKKFIFLFAGIFGPTQGLELVIETARRVRDLSGVHFLFIGEGTEKARLTQLSKEYCLTNVTFGPFVSPKDYPALLAEVDVGLMCLAPENTTAVVPGKLWGFMAAGLPVVAFLQASSEGHKIIQTAQCGYSAVSGDSKTAEHIVRKAYAERSRLDEYGRRGQEYAAQHFSKEHCIDRIEHLITGSTH</sequence>
<dbReference type="InterPro" id="IPR001296">
    <property type="entry name" value="Glyco_trans_1"/>
</dbReference>
<evidence type="ECO:0000259" key="1">
    <source>
        <dbReference type="Pfam" id="PF00534"/>
    </source>
</evidence>
<dbReference type="SUPFAM" id="SSF53756">
    <property type="entry name" value="UDP-Glycosyltransferase/glycogen phosphorylase"/>
    <property type="match status" value="1"/>
</dbReference>
<evidence type="ECO:0000259" key="2">
    <source>
        <dbReference type="Pfam" id="PF13579"/>
    </source>
</evidence>
<protein>
    <recommendedName>
        <fullName evidence="5">Glycosyltransferase subfamily 4-like N-terminal domain-containing protein</fullName>
    </recommendedName>
</protein>
<dbReference type="CDD" id="cd03794">
    <property type="entry name" value="GT4_WbuB-like"/>
    <property type="match status" value="1"/>
</dbReference>
<proteinExistence type="predicted"/>